<organism evidence="1 2">
    <name type="scientific">Companilactobacillus mishanensis</name>
    <dbReference type="NCBI Taxonomy" id="2486008"/>
    <lineage>
        <taxon>Bacteria</taxon>
        <taxon>Bacillati</taxon>
        <taxon>Bacillota</taxon>
        <taxon>Bacilli</taxon>
        <taxon>Lactobacillales</taxon>
        <taxon>Lactobacillaceae</taxon>
        <taxon>Companilactobacillus</taxon>
    </lineage>
</organism>
<evidence type="ECO:0000313" key="1">
    <source>
        <dbReference type="EMBL" id="MQS51790.1"/>
    </source>
</evidence>
<sequence length="648" mass="72506">MSQKSKKYLLLIMLLGLFLFIHKHDGLHSQNVAYADDIAVAASDVTPMAKPSRDPIKFLSIWITSGYDLQPDSKYAFVGQTKTLYTDSALSANERFWHSQARPKYSWYKTEDNGKTWNTVVENNASKRNLEVTPDKAGTVYYQQKVTWFGLFFYKHEEWSRVASITTMSNPVPAKSLEVTADDNYLFNNQQDEDKTFVHAKTNPINATGKISWKIDNSEMNLASVDKETGIVTANNKNENGTVKVIGTIQNNDGSSVSNYVKIRIGGGLDDQTATIGQTATFSVLGHKVDPDKVSWKRFYIDSNGEEKSEDVTTNNKRSLKYTTPKLSEDNLNDKYQATVYVDDEPFVTNKAKLILTPFVDEKPKFSISNTIANCTFDDHNPENTILNKVAEGDRIDLKGTLSEDNSDSELASGSLKLEIPANAELKDVKIGNQVINDYFVIVDTQNSGNQVITIPNLYFISGQPIDYDVSFFAGKYSIDKFKSTPEVIGYDSQHKELADKFSGNSIEMNFSKNAMSAVPSDIDFGTVQSIQSTEKPIEGKVDNDKSEILTVNDERRVKDKIKINLTQLCPFQCDSNDLPAELRYYSEDGSFSTLGQSEAVIEESQEGSPLNSITCCKDRGLKLIFHKNNLVSGKYKTKLCWSFSDSL</sequence>
<evidence type="ECO:0000313" key="2">
    <source>
        <dbReference type="Proteomes" id="UP000380386"/>
    </source>
</evidence>
<reference evidence="1 2" key="1">
    <citation type="journal article" date="2019" name="Syst. Appl. Microbiol.">
        <title>Polyphasic characterization of two novel Lactobacillus spp. isolated from blown salami packages: Description of Lactobacillus halodurans sp. nov. and Lactobacillus salsicarnum sp. nov.</title>
        <authorList>
            <person name="Schuster J.A."/>
            <person name="Klingl A."/>
            <person name="Vogel R.F."/>
            <person name="Ehrmann M.A."/>
        </authorList>
    </citation>
    <scope>NUCLEOTIDE SEQUENCE [LARGE SCALE GENOMIC DNA]</scope>
    <source>
        <strain evidence="1 2">TMW 1.2118</strain>
    </source>
</reference>
<dbReference type="EMBL" id="VDFM01000002">
    <property type="protein sequence ID" value="MQS51790.1"/>
    <property type="molecule type" value="Genomic_DNA"/>
</dbReference>
<accession>A0A5P0ZFG5</accession>
<comment type="caution">
    <text evidence="1">The sequence shown here is derived from an EMBL/GenBank/DDBJ whole genome shotgun (WGS) entry which is preliminary data.</text>
</comment>
<dbReference type="Proteomes" id="UP000380386">
    <property type="component" value="Unassembled WGS sequence"/>
</dbReference>
<dbReference type="OrthoDB" id="2318209at2"/>
<dbReference type="RefSeq" id="WP_153381961.1">
    <property type="nucleotide sequence ID" value="NZ_VDFM01000002.1"/>
</dbReference>
<name>A0A5P0ZFG5_9LACO</name>
<proteinExistence type="predicted"/>
<gene>
    <name evidence="1" type="ORF">FHL02_02025</name>
</gene>
<protein>
    <submittedName>
        <fullName evidence="1">Uncharacterized protein</fullName>
    </submittedName>
</protein>
<dbReference type="AlphaFoldDB" id="A0A5P0ZFG5"/>